<name>A0A820GVD3_9BILA</name>
<feature type="non-terminal residue" evidence="1">
    <location>
        <position position="1"/>
    </location>
</feature>
<reference evidence="1" key="1">
    <citation type="submission" date="2021-02" db="EMBL/GenBank/DDBJ databases">
        <authorList>
            <person name="Nowell W R."/>
        </authorList>
    </citation>
    <scope>NUCLEOTIDE SEQUENCE</scope>
</reference>
<gene>
    <name evidence="1" type="ORF">OTI717_LOCUS41487</name>
</gene>
<sequence length="48" mass="5605">IGTFEQRMKYSNDCRRLAQLIINYRDSLSILDSSSIDPLKPYKDLLVD</sequence>
<comment type="caution">
    <text evidence="1">The sequence shown here is derived from an EMBL/GenBank/DDBJ whole genome shotgun (WGS) entry which is preliminary data.</text>
</comment>
<protein>
    <submittedName>
        <fullName evidence="1">Uncharacterized protein</fullName>
    </submittedName>
</protein>
<dbReference type="Proteomes" id="UP000663823">
    <property type="component" value="Unassembled WGS sequence"/>
</dbReference>
<dbReference type="EMBL" id="CAJOAX010041625">
    <property type="protein sequence ID" value="CAF4283258.1"/>
    <property type="molecule type" value="Genomic_DNA"/>
</dbReference>
<accession>A0A820GVD3</accession>
<organism evidence="1 2">
    <name type="scientific">Rotaria sordida</name>
    <dbReference type="NCBI Taxonomy" id="392033"/>
    <lineage>
        <taxon>Eukaryota</taxon>
        <taxon>Metazoa</taxon>
        <taxon>Spiralia</taxon>
        <taxon>Gnathifera</taxon>
        <taxon>Rotifera</taxon>
        <taxon>Eurotatoria</taxon>
        <taxon>Bdelloidea</taxon>
        <taxon>Philodinida</taxon>
        <taxon>Philodinidae</taxon>
        <taxon>Rotaria</taxon>
    </lineage>
</organism>
<dbReference type="AlphaFoldDB" id="A0A820GVD3"/>
<proteinExistence type="predicted"/>
<evidence type="ECO:0000313" key="1">
    <source>
        <dbReference type="EMBL" id="CAF4283258.1"/>
    </source>
</evidence>
<feature type="non-terminal residue" evidence="1">
    <location>
        <position position="48"/>
    </location>
</feature>
<evidence type="ECO:0000313" key="2">
    <source>
        <dbReference type="Proteomes" id="UP000663823"/>
    </source>
</evidence>